<dbReference type="InterPro" id="IPR036397">
    <property type="entry name" value="RNaseH_sf"/>
</dbReference>
<dbReference type="Gene3D" id="3.30.420.10">
    <property type="entry name" value="Ribonuclease H-like superfamily/Ribonuclease H"/>
    <property type="match status" value="1"/>
</dbReference>
<reference evidence="1" key="1">
    <citation type="submission" date="2020-08" db="EMBL/GenBank/DDBJ databases">
        <title>Multicomponent nature underlies the extraordinary mechanical properties of spider dragline silk.</title>
        <authorList>
            <person name="Kono N."/>
            <person name="Nakamura H."/>
            <person name="Mori M."/>
            <person name="Yoshida Y."/>
            <person name="Ohtoshi R."/>
            <person name="Malay A.D."/>
            <person name="Moran D.A.P."/>
            <person name="Tomita M."/>
            <person name="Numata K."/>
            <person name="Arakawa K."/>
        </authorList>
    </citation>
    <scope>NUCLEOTIDE SEQUENCE</scope>
</reference>
<evidence type="ECO:0000313" key="2">
    <source>
        <dbReference type="Proteomes" id="UP000887159"/>
    </source>
</evidence>
<keyword evidence="2" id="KW-1185">Reference proteome</keyword>
<proteinExistence type="predicted"/>
<dbReference type="Proteomes" id="UP000887159">
    <property type="component" value="Unassembled WGS sequence"/>
</dbReference>
<sequence>MGYIAYNIRSPLVLIRGAMTAQLYVHDILKPHVLPLMLRLPGVILLQDNARPHTARVSQDCLRTVTTLSWSVRFPDLSPIKHIWDHPTSLNELEARLEQIWNKISQDIKQNLYGSMPGRIESCICAREDSTRF</sequence>
<dbReference type="AlphaFoldDB" id="A0A8X6WIH9"/>
<dbReference type="GO" id="GO:0003676">
    <property type="term" value="F:nucleic acid binding"/>
    <property type="evidence" value="ECO:0007669"/>
    <property type="project" value="InterPro"/>
</dbReference>
<name>A0A8X6WIH9_TRICX</name>
<dbReference type="EMBL" id="BMAU01021432">
    <property type="protein sequence ID" value="GFY35480.1"/>
    <property type="molecule type" value="Genomic_DNA"/>
</dbReference>
<comment type="caution">
    <text evidence="1">The sequence shown here is derived from an EMBL/GenBank/DDBJ whole genome shotgun (WGS) entry which is preliminary data.</text>
</comment>
<protein>
    <submittedName>
        <fullName evidence="1">Transposable element Tcb1 transposase</fullName>
    </submittedName>
</protein>
<accession>A0A8X6WIH9</accession>
<gene>
    <name evidence="1" type="primary">X975_08933</name>
    <name evidence="1" type="ORF">TNCV_195831</name>
</gene>
<organism evidence="1 2">
    <name type="scientific">Trichonephila clavipes</name>
    <name type="common">Golden silk orbweaver</name>
    <name type="synonym">Nephila clavipes</name>
    <dbReference type="NCBI Taxonomy" id="2585209"/>
    <lineage>
        <taxon>Eukaryota</taxon>
        <taxon>Metazoa</taxon>
        <taxon>Ecdysozoa</taxon>
        <taxon>Arthropoda</taxon>
        <taxon>Chelicerata</taxon>
        <taxon>Arachnida</taxon>
        <taxon>Araneae</taxon>
        <taxon>Araneomorphae</taxon>
        <taxon>Entelegynae</taxon>
        <taxon>Araneoidea</taxon>
        <taxon>Nephilidae</taxon>
        <taxon>Trichonephila</taxon>
    </lineage>
</organism>
<evidence type="ECO:0000313" key="1">
    <source>
        <dbReference type="EMBL" id="GFY35480.1"/>
    </source>
</evidence>